<gene>
    <name evidence="5" type="ORF">CA13_26510</name>
</gene>
<dbReference type="Proteomes" id="UP000315010">
    <property type="component" value="Unassembled WGS sequence"/>
</dbReference>
<feature type="domain" description="Type I restriction modification DNA specificity" evidence="4">
    <location>
        <begin position="6"/>
        <end position="187"/>
    </location>
</feature>
<comment type="caution">
    <text evidence="5">The sequence shown here is derived from an EMBL/GenBank/DDBJ whole genome shotgun (WGS) entry which is preliminary data.</text>
</comment>
<evidence type="ECO:0000256" key="3">
    <source>
        <dbReference type="ARBA" id="ARBA00023125"/>
    </source>
</evidence>
<dbReference type="Gene3D" id="3.90.220.20">
    <property type="entry name" value="DNA methylase specificity domains"/>
    <property type="match status" value="2"/>
</dbReference>
<dbReference type="SUPFAM" id="SSF116734">
    <property type="entry name" value="DNA methylase specificity domain"/>
    <property type="match status" value="2"/>
</dbReference>
<protein>
    <submittedName>
        <fullName evidence="5">EcoKI restriction-modification system protein HsdS</fullName>
    </submittedName>
</protein>
<evidence type="ECO:0000256" key="2">
    <source>
        <dbReference type="ARBA" id="ARBA00022747"/>
    </source>
</evidence>
<organism evidence="5 6">
    <name type="scientific">Novipirellula herctigrandis</name>
    <dbReference type="NCBI Taxonomy" id="2527986"/>
    <lineage>
        <taxon>Bacteria</taxon>
        <taxon>Pseudomonadati</taxon>
        <taxon>Planctomycetota</taxon>
        <taxon>Planctomycetia</taxon>
        <taxon>Pirellulales</taxon>
        <taxon>Pirellulaceae</taxon>
        <taxon>Novipirellula</taxon>
    </lineage>
</organism>
<dbReference type="InterPro" id="IPR052021">
    <property type="entry name" value="Type-I_RS_S_subunit"/>
</dbReference>
<evidence type="ECO:0000313" key="6">
    <source>
        <dbReference type="Proteomes" id="UP000315010"/>
    </source>
</evidence>
<dbReference type="RefSeq" id="WP_146396971.1">
    <property type="nucleotide sequence ID" value="NZ_SJPJ01000001.1"/>
</dbReference>
<reference evidence="5 6" key="1">
    <citation type="submission" date="2019-02" db="EMBL/GenBank/DDBJ databases">
        <title>Deep-cultivation of Planctomycetes and their phenomic and genomic characterization uncovers novel biology.</title>
        <authorList>
            <person name="Wiegand S."/>
            <person name="Jogler M."/>
            <person name="Boedeker C."/>
            <person name="Pinto D."/>
            <person name="Vollmers J."/>
            <person name="Rivas-Marin E."/>
            <person name="Kohn T."/>
            <person name="Peeters S.H."/>
            <person name="Heuer A."/>
            <person name="Rast P."/>
            <person name="Oberbeckmann S."/>
            <person name="Bunk B."/>
            <person name="Jeske O."/>
            <person name="Meyerdierks A."/>
            <person name="Storesund J.E."/>
            <person name="Kallscheuer N."/>
            <person name="Luecker S."/>
            <person name="Lage O.M."/>
            <person name="Pohl T."/>
            <person name="Merkel B.J."/>
            <person name="Hornburger P."/>
            <person name="Mueller R.-W."/>
            <person name="Bruemmer F."/>
            <person name="Labrenz M."/>
            <person name="Spormann A.M."/>
            <person name="Op Den Camp H."/>
            <person name="Overmann J."/>
            <person name="Amann R."/>
            <person name="Jetten M.S.M."/>
            <person name="Mascher T."/>
            <person name="Medema M.H."/>
            <person name="Devos D.P."/>
            <person name="Kaster A.-K."/>
            <person name="Ovreas L."/>
            <person name="Rohde M."/>
            <person name="Galperin M.Y."/>
            <person name="Jogler C."/>
        </authorList>
    </citation>
    <scope>NUCLEOTIDE SEQUENCE [LARGE SCALE GENOMIC DNA]</scope>
    <source>
        <strain evidence="5 6">CA13</strain>
    </source>
</reference>
<dbReference type="EMBL" id="SJPJ01000001">
    <property type="protein sequence ID" value="TWT81202.1"/>
    <property type="molecule type" value="Genomic_DNA"/>
</dbReference>
<sequence length="423" mass="47832">MSESNGWQRAKIGDFCEVTSSKRTYAKDIVDHGVPFYRSKEVIELFNGQREFSNPLFITEERYEGIKEKFGVPQIGDVMITSRGTLGIPLVVKDRRPFYFADGNLSWFKNLEGVDPFMLYYWFLSPSGKAQLQKCTIGSSQQAYTIVQLKKMEIQVPTLPIQRKIASILSAYDDLIENNTRRIAILEEMAQAIYREWFVNFRFPGHENVKLVDSPLGQIPEGWEATTLKECCKLVMGQSPKSEFYNESGEGLPFHQGVTNFGPRYPTHKTFCTVKKRLADEGDILFSVRAPVGRINIANTQIIVGRGVSAIRRNDDAQVFLFHQLKDKFKEEDIMGGGTIFKSVTKKDLADLPLFTPSKDVLAAFETFVGPSFTLYDNLTNKNENLRTTRDLLLPKLISGKLDVEDLDIDVGMTAEALEEATA</sequence>
<evidence type="ECO:0000313" key="5">
    <source>
        <dbReference type="EMBL" id="TWT81202.1"/>
    </source>
</evidence>
<dbReference type="GO" id="GO:0003677">
    <property type="term" value="F:DNA binding"/>
    <property type="evidence" value="ECO:0007669"/>
    <property type="project" value="UniProtKB-KW"/>
</dbReference>
<comment type="similarity">
    <text evidence="1">Belongs to the type-I restriction system S methylase family.</text>
</comment>
<evidence type="ECO:0000256" key="1">
    <source>
        <dbReference type="ARBA" id="ARBA00010923"/>
    </source>
</evidence>
<dbReference type="CDD" id="cd17495">
    <property type="entry name" value="RMtype1_S_Cep9333ORF4827P-TRD2-CR2_like"/>
    <property type="match status" value="1"/>
</dbReference>
<dbReference type="PANTHER" id="PTHR30408:SF12">
    <property type="entry name" value="TYPE I RESTRICTION ENZYME MJAVIII SPECIFICITY SUBUNIT"/>
    <property type="match status" value="1"/>
</dbReference>
<evidence type="ECO:0000259" key="4">
    <source>
        <dbReference type="Pfam" id="PF01420"/>
    </source>
</evidence>
<proteinExistence type="inferred from homology"/>
<dbReference type="InterPro" id="IPR044946">
    <property type="entry name" value="Restrct_endonuc_typeI_TRD_sf"/>
</dbReference>
<dbReference type="Pfam" id="PF01420">
    <property type="entry name" value="Methylase_S"/>
    <property type="match status" value="2"/>
</dbReference>
<accession>A0A5C5Z1D9</accession>
<keyword evidence="6" id="KW-1185">Reference proteome</keyword>
<keyword evidence="3" id="KW-0238">DNA-binding</keyword>
<dbReference type="OrthoDB" id="9811611at2"/>
<dbReference type="GO" id="GO:0009307">
    <property type="term" value="P:DNA restriction-modification system"/>
    <property type="evidence" value="ECO:0007669"/>
    <property type="project" value="UniProtKB-KW"/>
</dbReference>
<keyword evidence="2" id="KW-0680">Restriction system</keyword>
<dbReference type="CDD" id="cd17289">
    <property type="entry name" value="RMtype1_S_BamJRS5ORF1993P-TRD1-CR1_like"/>
    <property type="match status" value="1"/>
</dbReference>
<dbReference type="PANTHER" id="PTHR30408">
    <property type="entry name" value="TYPE-1 RESTRICTION ENZYME ECOKI SPECIFICITY PROTEIN"/>
    <property type="match status" value="1"/>
</dbReference>
<dbReference type="InterPro" id="IPR000055">
    <property type="entry name" value="Restrct_endonuc_typeI_TRD"/>
</dbReference>
<feature type="domain" description="Type I restriction modification DNA specificity" evidence="4">
    <location>
        <begin position="220"/>
        <end position="359"/>
    </location>
</feature>
<dbReference type="AlphaFoldDB" id="A0A5C5Z1D9"/>
<name>A0A5C5Z1D9_9BACT</name>